<evidence type="ECO:0000313" key="1">
    <source>
        <dbReference type="EMBL" id="KAG2290044.1"/>
    </source>
</evidence>
<proteinExistence type="predicted"/>
<reference evidence="1 2" key="1">
    <citation type="submission" date="2020-02" db="EMBL/GenBank/DDBJ databases">
        <authorList>
            <person name="Ma Q."/>
            <person name="Huang Y."/>
            <person name="Song X."/>
            <person name="Pei D."/>
        </authorList>
    </citation>
    <scope>NUCLEOTIDE SEQUENCE [LARGE SCALE GENOMIC DNA]</scope>
    <source>
        <strain evidence="1">Sxm20200214</strain>
        <tissue evidence="1">Leaf</tissue>
    </source>
</reference>
<protein>
    <submittedName>
        <fullName evidence="1">Uncharacterized protein</fullName>
    </submittedName>
</protein>
<comment type="caution">
    <text evidence="1">The sequence shown here is derived from an EMBL/GenBank/DDBJ whole genome shotgun (WGS) entry which is preliminary data.</text>
</comment>
<dbReference type="Proteomes" id="UP000886595">
    <property type="component" value="Unassembled WGS sequence"/>
</dbReference>
<dbReference type="OrthoDB" id="1132032at2759"/>
<organism evidence="1 2">
    <name type="scientific">Brassica carinata</name>
    <name type="common">Ethiopian mustard</name>
    <name type="synonym">Abyssinian cabbage</name>
    <dbReference type="NCBI Taxonomy" id="52824"/>
    <lineage>
        <taxon>Eukaryota</taxon>
        <taxon>Viridiplantae</taxon>
        <taxon>Streptophyta</taxon>
        <taxon>Embryophyta</taxon>
        <taxon>Tracheophyta</taxon>
        <taxon>Spermatophyta</taxon>
        <taxon>Magnoliopsida</taxon>
        <taxon>eudicotyledons</taxon>
        <taxon>Gunneridae</taxon>
        <taxon>Pentapetalae</taxon>
        <taxon>rosids</taxon>
        <taxon>malvids</taxon>
        <taxon>Brassicales</taxon>
        <taxon>Brassicaceae</taxon>
        <taxon>Brassiceae</taxon>
        <taxon>Brassica</taxon>
    </lineage>
</organism>
<sequence length="100" mass="11279">MNAPLDSLQVMYGNSDDAFCLRKPWQATSTLKLTVLTRSGAEEGINPLVFFLASHADLKVPGICILQFLFTGEDDTWKSWLNAVMPALLNLRQFSKIFWN</sequence>
<gene>
    <name evidence="1" type="ORF">Bca52824_049648</name>
</gene>
<dbReference type="EMBL" id="JAAMPC010000010">
    <property type="protein sequence ID" value="KAG2290044.1"/>
    <property type="molecule type" value="Genomic_DNA"/>
</dbReference>
<accession>A0A8X7RJ59</accession>
<name>A0A8X7RJ59_BRACI</name>
<keyword evidence="2" id="KW-1185">Reference proteome</keyword>
<evidence type="ECO:0000313" key="2">
    <source>
        <dbReference type="Proteomes" id="UP000886595"/>
    </source>
</evidence>
<dbReference type="AlphaFoldDB" id="A0A8X7RJ59"/>